<proteinExistence type="predicted"/>
<dbReference type="HOGENOM" id="CLU_538087_0_0_1"/>
<dbReference type="PaxDb" id="35128-Thaps6779"/>
<feature type="compositionally biased region" description="Basic and acidic residues" evidence="2">
    <location>
        <begin position="7"/>
        <end position="20"/>
    </location>
</feature>
<feature type="region of interest" description="Disordered" evidence="2">
    <location>
        <begin position="1"/>
        <end position="24"/>
    </location>
</feature>
<dbReference type="AlphaFoldDB" id="B5YMG4"/>
<protein>
    <recommendedName>
        <fullName evidence="5">MBD domain-containing protein</fullName>
    </recommendedName>
</protein>
<evidence type="ECO:0000313" key="4">
    <source>
        <dbReference type="Proteomes" id="UP000001449"/>
    </source>
</evidence>
<evidence type="ECO:0000256" key="2">
    <source>
        <dbReference type="SAM" id="MobiDB-lite"/>
    </source>
</evidence>
<dbReference type="PANTHER" id="PTHR18460">
    <property type="entry name" value="TEL2 INTERACTING PROTEIN 1 TTI1 FAMILY MEMBER"/>
    <property type="match status" value="1"/>
</dbReference>
<evidence type="ECO:0008006" key="5">
    <source>
        <dbReference type="Google" id="ProtNLM"/>
    </source>
</evidence>
<evidence type="ECO:0000256" key="1">
    <source>
        <dbReference type="SAM" id="Coils"/>
    </source>
</evidence>
<gene>
    <name evidence="3" type="ORF">THAPS_6779</name>
</gene>
<keyword evidence="4" id="KW-1185">Reference proteome</keyword>
<dbReference type="GeneID" id="7446221"/>
<feature type="coiled-coil region" evidence="1">
    <location>
        <begin position="386"/>
        <end position="431"/>
    </location>
</feature>
<dbReference type="EMBL" id="CP001160">
    <property type="protein sequence ID" value="ACI64455.1"/>
    <property type="molecule type" value="Genomic_DNA"/>
</dbReference>
<dbReference type="PANTHER" id="PTHR18460:SF3">
    <property type="entry name" value="TELO2-INTERACTING PROTEIN 1 HOMOLOG"/>
    <property type="match status" value="1"/>
</dbReference>
<dbReference type="Proteomes" id="UP000001449">
    <property type="component" value="Chromosome 7"/>
</dbReference>
<dbReference type="InParanoid" id="B5YMG4"/>
<organism evidence="3 4">
    <name type="scientific">Thalassiosira pseudonana</name>
    <name type="common">Marine diatom</name>
    <name type="synonym">Cyclotella nana</name>
    <dbReference type="NCBI Taxonomy" id="35128"/>
    <lineage>
        <taxon>Eukaryota</taxon>
        <taxon>Sar</taxon>
        <taxon>Stramenopiles</taxon>
        <taxon>Ochrophyta</taxon>
        <taxon>Bacillariophyta</taxon>
        <taxon>Coscinodiscophyceae</taxon>
        <taxon>Thalassiosirophycidae</taxon>
        <taxon>Thalassiosirales</taxon>
        <taxon>Thalassiosiraceae</taxon>
        <taxon>Thalassiosira</taxon>
    </lineage>
</organism>
<dbReference type="RefSeq" id="XP_002295738.1">
    <property type="nucleotide sequence ID" value="XM_002295702.1"/>
</dbReference>
<reference evidence="3 4" key="2">
    <citation type="journal article" date="2008" name="Nature">
        <title>The Phaeodactylum genome reveals the evolutionary history of diatom genomes.</title>
        <authorList>
            <person name="Bowler C."/>
            <person name="Allen A.E."/>
            <person name="Badger J.H."/>
            <person name="Grimwood J."/>
            <person name="Jabbari K."/>
            <person name="Kuo A."/>
            <person name="Maheswari U."/>
            <person name="Martens C."/>
            <person name="Maumus F."/>
            <person name="Otillar R.P."/>
            <person name="Rayko E."/>
            <person name="Salamov A."/>
            <person name="Vandepoele K."/>
            <person name="Beszteri B."/>
            <person name="Gruber A."/>
            <person name="Heijde M."/>
            <person name="Katinka M."/>
            <person name="Mock T."/>
            <person name="Valentin K."/>
            <person name="Verret F."/>
            <person name="Berges J.A."/>
            <person name="Brownlee C."/>
            <person name="Cadoret J.P."/>
            <person name="Chiovitti A."/>
            <person name="Choi C.J."/>
            <person name="Coesel S."/>
            <person name="De Martino A."/>
            <person name="Detter J.C."/>
            <person name="Durkin C."/>
            <person name="Falciatore A."/>
            <person name="Fournet J."/>
            <person name="Haruta M."/>
            <person name="Huysman M.J."/>
            <person name="Jenkins B.D."/>
            <person name="Jiroutova K."/>
            <person name="Jorgensen R.E."/>
            <person name="Joubert Y."/>
            <person name="Kaplan A."/>
            <person name="Kroger N."/>
            <person name="Kroth P.G."/>
            <person name="La Roche J."/>
            <person name="Lindquist E."/>
            <person name="Lommer M."/>
            <person name="Martin-Jezequel V."/>
            <person name="Lopez P.J."/>
            <person name="Lucas S."/>
            <person name="Mangogna M."/>
            <person name="McGinnis K."/>
            <person name="Medlin L.K."/>
            <person name="Montsant A."/>
            <person name="Oudot-Le Secq M.P."/>
            <person name="Napoli C."/>
            <person name="Obornik M."/>
            <person name="Parker M.S."/>
            <person name="Petit J.L."/>
            <person name="Porcel B.M."/>
            <person name="Poulsen N."/>
            <person name="Robison M."/>
            <person name="Rychlewski L."/>
            <person name="Rynearson T.A."/>
            <person name="Schmutz J."/>
            <person name="Shapiro H."/>
            <person name="Siaut M."/>
            <person name="Stanley M."/>
            <person name="Sussman M.R."/>
            <person name="Taylor A.R."/>
            <person name="Vardi A."/>
            <person name="von Dassow P."/>
            <person name="Vyverman W."/>
            <person name="Willis A."/>
            <person name="Wyrwicz L.S."/>
            <person name="Rokhsar D.S."/>
            <person name="Weissenbach J."/>
            <person name="Armbrust E.V."/>
            <person name="Green B.R."/>
            <person name="Van de Peer Y."/>
            <person name="Grigoriev I.V."/>
        </authorList>
    </citation>
    <scope>NUCLEOTIDE SEQUENCE [LARGE SCALE GENOMIC DNA]</scope>
    <source>
        <strain evidence="3 4">CCMP1335</strain>
    </source>
</reference>
<sequence length="555" mass="62790">MSFFLNGDDKENISNDDNKENIAPIPRKTVASSATISPVKKRLKQTASDIKLILQATAVPVQQRCEDDALLYWSKEFDKLGEDESVVEAFQCIQQSETIHPLLRGFVNNDDEWEYFIAILKMIHRANGKYKFLPVYVGKCPVRDADGGYNLSCGGGRCKGCNVDAFRNCASVDMLLTLHNAISSMTDGVFSAEGMLVPAVVVNGRPHCPLPPRPSKSVSKKQQYYCEDVAGLYYQDDGTPYQGSKLPVHYCPEITSPEAVIVAKGLNLFGKLARELDCKPMFINVAGTSGKKVMSQLDSTVFFVHDEMFHMSNISTRRTSYSTGEEQTTKVTQLLDGLEKRVESLFEESAPLKLKGAIEKAFVDVRFKYYGSDAIIKARVRALEVKRKAELAIKEEKRQKREEKWNAELAIKEERLQRKLAQEEKWKAEQEKWKAERAIREARLKRMRALEEKWIATEEERLKRITTGDRKTPAIEISSGSGGDDFPSGWIVKSYRRACGKNVGSTYRYWFSPGRNLRFTAKKYAMTFIAILKEPSVDGDEDNAAEVYKARGHKF</sequence>
<dbReference type="InterPro" id="IPR052587">
    <property type="entry name" value="TELO2-interacting_protein_1"/>
</dbReference>
<accession>B5YMG4</accession>
<name>B5YMG4_THAPS</name>
<keyword evidence="1" id="KW-0175">Coiled coil</keyword>
<dbReference type="KEGG" id="tps:THAPS_6779"/>
<evidence type="ECO:0000313" key="3">
    <source>
        <dbReference type="EMBL" id="ACI64455.1"/>
    </source>
</evidence>
<dbReference type="STRING" id="35128.B5YMG4"/>
<dbReference type="eggNOG" id="ENOG502RUJJ">
    <property type="taxonomic scope" value="Eukaryota"/>
</dbReference>
<reference evidence="3 4" key="1">
    <citation type="journal article" date="2004" name="Science">
        <title>The genome of the diatom Thalassiosira pseudonana: ecology, evolution, and metabolism.</title>
        <authorList>
            <person name="Armbrust E.V."/>
            <person name="Berges J.A."/>
            <person name="Bowler C."/>
            <person name="Green B.R."/>
            <person name="Martinez D."/>
            <person name="Putnam N.H."/>
            <person name="Zhou S."/>
            <person name="Allen A.E."/>
            <person name="Apt K.E."/>
            <person name="Bechner M."/>
            <person name="Brzezinski M.A."/>
            <person name="Chaal B.K."/>
            <person name="Chiovitti A."/>
            <person name="Davis A.K."/>
            <person name="Demarest M.S."/>
            <person name="Detter J.C."/>
            <person name="Glavina T."/>
            <person name="Goodstein D."/>
            <person name="Hadi M.Z."/>
            <person name="Hellsten U."/>
            <person name="Hildebrand M."/>
            <person name="Jenkins B.D."/>
            <person name="Jurka J."/>
            <person name="Kapitonov V.V."/>
            <person name="Kroger N."/>
            <person name="Lau W.W."/>
            <person name="Lane T.W."/>
            <person name="Larimer F.W."/>
            <person name="Lippmeier J.C."/>
            <person name="Lucas S."/>
            <person name="Medina M."/>
            <person name="Montsant A."/>
            <person name="Obornik M."/>
            <person name="Parker M.S."/>
            <person name="Palenik B."/>
            <person name="Pazour G.J."/>
            <person name="Richardson P.M."/>
            <person name="Rynearson T.A."/>
            <person name="Saito M.A."/>
            <person name="Schwartz D.C."/>
            <person name="Thamatrakoln K."/>
            <person name="Valentin K."/>
            <person name="Vardi A."/>
            <person name="Wilkerson F.P."/>
            <person name="Rokhsar D.S."/>
        </authorList>
    </citation>
    <scope>NUCLEOTIDE SEQUENCE [LARGE SCALE GENOMIC DNA]</scope>
    <source>
        <strain evidence="3 4">CCMP1335</strain>
    </source>
</reference>